<sequence length="294" mass="31433">MFSSPWPPSPGLGSPSALSMSSPLSVSAWPPPVPGHLLRRDHLQKKKTVTNASAGVVAIPEAEARSFVRDAAAVLLIVYGGEAITAPALGIPPSFMLSGVVPALYTGIQAIVDNIPSIPFPSLESEVPLAALDGIARAYLLCNLIPPMVLDHSSPAINSNPWTLILTSLLTANGGFFLTNMFSFFQPYPLTLTTPAEMLPYGWTTTDLCPSGRTRIQSPWAGWARSGQHDGRRSRRGGPGDCSCSVRPAAGDPVHDSSCEELWASAGEAEDEGTMRRRGTIYDELRPNNLDTWK</sequence>
<name>A0A1C7MEU9_GRIFR</name>
<evidence type="ECO:0000313" key="3">
    <source>
        <dbReference type="Proteomes" id="UP000092993"/>
    </source>
</evidence>
<reference evidence="2 3" key="1">
    <citation type="submission" date="2016-03" db="EMBL/GenBank/DDBJ databases">
        <title>Whole genome sequencing of Grifola frondosa 9006-11.</title>
        <authorList>
            <person name="Min B."/>
            <person name="Park H."/>
            <person name="Kim J.-G."/>
            <person name="Cho H."/>
            <person name="Oh Y.-L."/>
            <person name="Kong W.-S."/>
            <person name="Choi I.-G."/>
        </authorList>
    </citation>
    <scope>NUCLEOTIDE SEQUENCE [LARGE SCALE GENOMIC DNA]</scope>
    <source>
        <strain evidence="2 3">9006-11</strain>
    </source>
</reference>
<dbReference type="OrthoDB" id="3192156at2759"/>
<keyword evidence="3" id="KW-1185">Reference proteome</keyword>
<protein>
    <submittedName>
        <fullName evidence="2">Uncharacterized protein</fullName>
    </submittedName>
</protein>
<comment type="caution">
    <text evidence="2">The sequence shown here is derived from an EMBL/GenBank/DDBJ whole genome shotgun (WGS) entry which is preliminary data.</text>
</comment>
<gene>
    <name evidence="2" type="ORF">A0H81_04901</name>
</gene>
<proteinExistence type="predicted"/>
<organism evidence="2 3">
    <name type="scientific">Grifola frondosa</name>
    <name type="common">Maitake</name>
    <name type="synonym">Polyporus frondosus</name>
    <dbReference type="NCBI Taxonomy" id="5627"/>
    <lineage>
        <taxon>Eukaryota</taxon>
        <taxon>Fungi</taxon>
        <taxon>Dikarya</taxon>
        <taxon>Basidiomycota</taxon>
        <taxon>Agaricomycotina</taxon>
        <taxon>Agaricomycetes</taxon>
        <taxon>Polyporales</taxon>
        <taxon>Grifolaceae</taxon>
        <taxon>Grifola</taxon>
    </lineage>
</organism>
<dbReference type="Proteomes" id="UP000092993">
    <property type="component" value="Unassembled WGS sequence"/>
</dbReference>
<dbReference type="EMBL" id="LUGG01000004">
    <property type="protein sequence ID" value="OBZ75443.1"/>
    <property type="molecule type" value="Genomic_DNA"/>
</dbReference>
<feature type="region of interest" description="Disordered" evidence="1">
    <location>
        <begin position="220"/>
        <end position="255"/>
    </location>
</feature>
<evidence type="ECO:0000313" key="2">
    <source>
        <dbReference type="EMBL" id="OBZ75443.1"/>
    </source>
</evidence>
<evidence type="ECO:0000256" key="1">
    <source>
        <dbReference type="SAM" id="MobiDB-lite"/>
    </source>
</evidence>
<accession>A0A1C7MEU9</accession>
<dbReference type="AlphaFoldDB" id="A0A1C7MEU9"/>